<dbReference type="EMBL" id="HF935554">
    <property type="protein sequence ID" value="CCX10663.1"/>
    <property type="molecule type" value="Genomic_DNA"/>
</dbReference>
<feature type="chain" id="PRO_5004651428" evidence="1">
    <location>
        <begin position="21"/>
        <end position="190"/>
    </location>
</feature>
<organism evidence="2 3">
    <name type="scientific">Pyronema omphalodes (strain CBS 100304)</name>
    <name type="common">Pyronema confluens</name>
    <dbReference type="NCBI Taxonomy" id="1076935"/>
    <lineage>
        <taxon>Eukaryota</taxon>
        <taxon>Fungi</taxon>
        <taxon>Dikarya</taxon>
        <taxon>Ascomycota</taxon>
        <taxon>Pezizomycotina</taxon>
        <taxon>Pezizomycetes</taxon>
        <taxon>Pezizales</taxon>
        <taxon>Pyronemataceae</taxon>
        <taxon>Pyronema</taxon>
    </lineage>
</organism>
<reference evidence="2 3" key="1">
    <citation type="journal article" date="2013" name="PLoS Genet.">
        <title>The genome and development-dependent transcriptomes of Pyronema confluens: a window into fungal evolution.</title>
        <authorList>
            <person name="Traeger S."/>
            <person name="Altegoer F."/>
            <person name="Freitag M."/>
            <person name="Gabaldon T."/>
            <person name="Kempken F."/>
            <person name="Kumar A."/>
            <person name="Marcet-Houben M."/>
            <person name="Poggeler S."/>
            <person name="Stajich J.E."/>
            <person name="Nowrousian M."/>
        </authorList>
    </citation>
    <scope>NUCLEOTIDE SEQUENCE [LARGE SCALE GENOMIC DNA]</scope>
    <source>
        <strain evidence="3">CBS 100304</strain>
        <tissue evidence="2">Vegetative mycelium</tissue>
    </source>
</reference>
<protein>
    <submittedName>
        <fullName evidence="2">Uncharacterized protein</fullName>
    </submittedName>
</protein>
<sequence>MHLPITIITTIFSLLLLSAAQNPRCIVNQPIILGLPRPFVATVQNASFPSIHNRNIAFLPYPVGSEPGNRVVISRRPGAPAYLKFSGGKLSSDGNPSYPGVSVWVEQVWRAVRFQPANQWPELVIEGHYGCDDNGKEQVELVPMSGGPTALGFCVVQDRAGTYDLAVKPRFEVGNACIEVTLATASQQGL</sequence>
<evidence type="ECO:0000256" key="1">
    <source>
        <dbReference type="SAM" id="SignalP"/>
    </source>
</evidence>
<proteinExistence type="predicted"/>
<evidence type="ECO:0000313" key="3">
    <source>
        <dbReference type="Proteomes" id="UP000018144"/>
    </source>
</evidence>
<feature type="signal peptide" evidence="1">
    <location>
        <begin position="1"/>
        <end position="20"/>
    </location>
</feature>
<keyword evidence="1" id="KW-0732">Signal</keyword>
<name>U4LAA6_PYROM</name>
<keyword evidence="3" id="KW-1185">Reference proteome</keyword>
<gene>
    <name evidence="2" type="ORF">PCON_10257</name>
</gene>
<accession>U4LAA6</accession>
<evidence type="ECO:0000313" key="2">
    <source>
        <dbReference type="EMBL" id="CCX10663.1"/>
    </source>
</evidence>
<dbReference type="AlphaFoldDB" id="U4LAA6"/>
<dbReference type="Proteomes" id="UP000018144">
    <property type="component" value="Unassembled WGS sequence"/>
</dbReference>
<dbReference type="OrthoDB" id="5418375at2759"/>